<feature type="repeat" description="NHL" evidence="2">
    <location>
        <begin position="129"/>
        <end position="170"/>
    </location>
</feature>
<dbReference type="Pfam" id="PF01436">
    <property type="entry name" value="NHL"/>
    <property type="match status" value="2"/>
</dbReference>
<name>A0A8S4PI03_OWEFU</name>
<dbReference type="InterPro" id="IPR001258">
    <property type="entry name" value="NHL_repeat"/>
</dbReference>
<feature type="repeat" description="NHL" evidence="2">
    <location>
        <begin position="183"/>
        <end position="218"/>
    </location>
</feature>
<dbReference type="SUPFAM" id="SSF101898">
    <property type="entry name" value="NHL repeat"/>
    <property type="match status" value="1"/>
</dbReference>
<dbReference type="PANTHER" id="PTHR24104">
    <property type="entry name" value="E3 UBIQUITIN-PROTEIN LIGASE NHLRC1-RELATED"/>
    <property type="match status" value="1"/>
</dbReference>
<comment type="caution">
    <text evidence="3">The sequence shown here is derived from an EMBL/GenBank/DDBJ whole genome shotgun (WGS) entry which is preliminary data.</text>
</comment>
<accession>A0A8S4PI03</accession>
<evidence type="ECO:0000256" key="2">
    <source>
        <dbReference type="PROSITE-ProRule" id="PRU00504"/>
    </source>
</evidence>
<dbReference type="GO" id="GO:0061630">
    <property type="term" value="F:ubiquitin protein ligase activity"/>
    <property type="evidence" value="ECO:0007669"/>
    <property type="project" value="TreeGrafter"/>
</dbReference>
<gene>
    <name evidence="3" type="ORF">OFUS_LOCUS17607</name>
</gene>
<dbReference type="AlphaFoldDB" id="A0A8S4PI03"/>
<dbReference type="GO" id="GO:0008270">
    <property type="term" value="F:zinc ion binding"/>
    <property type="evidence" value="ECO:0007669"/>
    <property type="project" value="UniProtKB-KW"/>
</dbReference>
<reference evidence="3" key="1">
    <citation type="submission" date="2022-03" db="EMBL/GenBank/DDBJ databases">
        <authorList>
            <person name="Martin C."/>
        </authorList>
    </citation>
    <scope>NUCLEOTIDE SEQUENCE</scope>
</reference>
<keyword evidence="4" id="KW-1185">Reference proteome</keyword>
<protein>
    <submittedName>
        <fullName evidence="3">Uncharacterized protein</fullName>
    </submittedName>
</protein>
<dbReference type="OrthoDB" id="10039644at2759"/>
<evidence type="ECO:0000313" key="3">
    <source>
        <dbReference type="EMBL" id="CAH1792665.1"/>
    </source>
</evidence>
<keyword evidence="1" id="KW-0677">Repeat</keyword>
<evidence type="ECO:0000256" key="1">
    <source>
        <dbReference type="ARBA" id="ARBA00022737"/>
    </source>
</evidence>
<organism evidence="3 4">
    <name type="scientific">Owenia fusiformis</name>
    <name type="common">Polychaete worm</name>
    <dbReference type="NCBI Taxonomy" id="6347"/>
    <lineage>
        <taxon>Eukaryota</taxon>
        <taxon>Metazoa</taxon>
        <taxon>Spiralia</taxon>
        <taxon>Lophotrochozoa</taxon>
        <taxon>Annelida</taxon>
        <taxon>Polychaeta</taxon>
        <taxon>Sedentaria</taxon>
        <taxon>Canalipalpata</taxon>
        <taxon>Sabellida</taxon>
        <taxon>Oweniida</taxon>
        <taxon>Oweniidae</taxon>
        <taxon>Owenia</taxon>
    </lineage>
</organism>
<dbReference type="InterPro" id="IPR050952">
    <property type="entry name" value="TRIM-NHL_E3_ligases"/>
</dbReference>
<dbReference type="EMBL" id="CAIIXF020000008">
    <property type="protein sequence ID" value="CAH1792665.1"/>
    <property type="molecule type" value="Genomic_DNA"/>
</dbReference>
<dbReference type="PROSITE" id="PS51125">
    <property type="entry name" value="NHL"/>
    <property type="match status" value="3"/>
</dbReference>
<dbReference type="Proteomes" id="UP000749559">
    <property type="component" value="Unassembled WGS sequence"/>
</dbReference>
<dbReference type="GO" id="GO:0043161">
    <property type="term" value="P:proteasome-mediated ubiquitin-dependent protein catabolic process"/>
    <property type="evidence" value="ECO:0007669"/>
    <property type="project" value="TreeGrafter"/>
</dbReference>
<feature type="repeat" description="NHL" evidence="2">
    <location>
        <begin position="95"/>
        <end position="127"/>
    </location>
</feature>
<dbReference type="InterPro" id="IPR011042">
    <property type="entry name" value="6-blade_b-propeller_TolB-like"/>
</dbReference>
<evidence type="ECO:0000313" key="4">
    <source>
        <dbReference type="Proteomes" id="UP000749559"/>
    </source>
</evidence>
<dbReference type="GO" id="GO:0000209">
    <property type="term" value="P:protein polyubiquitination"/>
    <property type="evidence" value="ECO:0007669"/>
    <property type="project" value="TreeGrafter"/>
</dbReference>
<sequence>MACSTLSNPKIQRRCNVGVNILGGSIGHGNNIVVCCSNHIYTYDADSLNRRCTSAAGGSYYDVCRINCNQYAATDSRNKCIAIFDEHLCRVKSIGHFQYPHGICATSDGQLLVTDKVAKCVYLVDSSNGSICATIGQGQFRHPEHVAVNSNNVVFVTDYEANVVKAFNMQGCQLFSISTAGNCGGSQLCKPRGVTIDKCDNIIITDFGNNRVIIFAHCGKFLQFLTTPSDQVNGPKAVLTDYRNNAVIGRNTELVTVDYLK</sequence>
<dbReference type="Gene3D" id="2.120.10.30">
    <property type="entry name" value="TolB, C-terminal domain"/>
    <property type="match status" value="2"/>
</dbReference>
<dbReference type="PANTHER" id="PTHR24104:SF25">
    <property type="entry name" value="PROTEIN LIN-41"/>
    <property type="match status" value="1"/>
</dbReference>
<proteinExistence type="predicted"/>